<name>A0A3Q2QTZ8_FUNHE</name>
<dbReference type="Proteomes" id="UP000265000">
    <property type="component" value="Unplaced"/>
</dbReference>
<dbReference type="GO" id="GO:0005743">
    <property type="term" value="C:mitochondrial inner membrane"/>
    <property type="evidence" value="ECO:0007669"/>
    <property type="project" value="UniProtKB-SubCell"/>
</dbReference>
<accession>A0A3Q2QTZ8</accession>
<protein>
    <submittedName>
        <fullName evidence="10">Uncharacterized protein</fullName>
    </submittedName>
</protein>
<keyword evidence="6" id="KW-0809">Transit peptide</keyword>
<keyword evidence="7" id="KW-1133">Transmembrane helix</keyword>
<dbReference type="InterPro" id="IPR023272">
    <property type="entry name" value="Cyt_c_oxidase_suVIIB_dom_sf"/>
</dbReference>
<comment type="similarity">
    <text evidence="3">Belongs to the cytochrome c oxidase VIIb family.</text>
</comment>
<evidence type="ECO:0000256" key="3">
    <source>
        <dbReference type="ARBA" id="ARBA00007351"/>
    </source>
</evidence>
<reference evidence="10" key="2">
    <citation type="submission" date="2025-09" db="UniProtKB">
        <authorList>
            <consortium name="Ensembl"/>
        </authorList>
    </citation>
    <scope>IDENTIFICATION</scope>
</reference>
<dbReference type="UniPathway" id="UPA00705"/>
<keyword evidence="8" id="KW-0496">Mitochondrion</keyword>
<comment type="pathway">
    <text evidence="2">Energy metabolism; oxidative phosphorylation.</text>
</comment>
<proteinExistence type="inferred from homology"/>
<dbReference type="InterPro" id="IPR008433">
    <property type="entry name" value="Cyt_c_oxidase_suVIIB"/>
</dbReference>
<dbReference type="AlphaFoldDB" id="A0A3Q2QTZ8"/>
<evidence type="ECO:0000256" key="4">
    <source>
        <dbReference type="ARBA" id="ARBA00022692"/>
    </source>
</evidence>
<evidence type="ECO:0000256" key="1">
    <source>
        <dbReference type="ARBA" id="ARBA00004434"/>
    </source>
</evidence>
<evidence type="ECO:0000256" key="8">
    <source>
        <dbReference type="ARBA" id="ARBA00023128"/>
    </source>
</evidence>
<dbReference type="GO" id="GO:0006123">
    <property type="term" value="P:mitochondrial electron transport, cytochrome c to oxygen"/>
    <property type="evidence" value="ECO:0007669"/>
    <property type="project" value="InterPro"/>
</dbReference>
<keyword evidence="4" id="KW-0812">Transmembrane</keyword>
<evidence type="ECO:0000256" key="7">
    <source>
        <dbReference type="ARBA" id="ARBA00022989"/>
    </source>
</evidence>
<evidence type="ECO:0000313" key="11">
    <source>
        <dbReference type="Proteomes" id="UP000265000"/>
    </source>
</evidence>
<reference evidence="10" key="1">
    <citation type="submission" date="2025-08" db="UniProtKB">
        <authorList>
            <consortium name="Ensembl"/>
        </authorList>
    </citation>
    <scope>IDENTIFICATION</scope>
</reference>
<evidence type="ECO:0000256" key="5">
    <source>
        <dbReference type="ARBA" id="ARBA00022792"/>
    </source>
</evidence>
<sequence length="81" mass="9250">MFLIHVRENRCLRPLSFSSLSGQAMWQQMYESTAPQTIHTQHDTGVLVRGTVFYSVVWGYVLIQTGKVWNLSPVKTISPKP</sequence>
<keyword evidence="11" id="KW-1185">Reference proteome</keyword>
<dbReference type="Ensembl" id="ENSFHET00000023870.1">
    <property type="protein sequence ID" value="ENSFHEP00000031433.1"/>
    <property type="gene ID" value="ENSFHEG00000017328.1"/>
</dbReference>
<evidence type="ECO:0000313" key="10">
    <source>
        <dbReference type="Ensembl" id="ENSFHEP00000031433.1"/>
    </source>
</evidence>
<dbReference type="STRING" id="8078.ENSFHEP00000031433"/>
<keyword evidence="5" id="KW-0999">Mitochondrion inner membrane</keyword>
<keyword evidence="9" id="KW-0472">Membrane</keyword>
<organism evidence="10 11">
    <name type="scientific">Fundulus heteroclitus</name>
    <name type="common">Killifish</name>
    <name type="synonym">Mummichog</name>
    <dbReference type="NCBI Taxonomy" id="8078"/>
    <lineage>
        <taxon>Eukaryota</taxon>
        <taxon>Metazoa</taxon>
        <taxon>Chordata</taxon>
        <taxon>Craniata</taxon>
        <taxon>Vertebrata</taxon>
        <taxon>Euteleostomi</taxon>
        <taxon>Actinopterygii</taxon>
        <taxon>Neopterygii</taxon>
        <taxon>Teleostei</taxon>
        <taxon>Neoteleostei</taxon>
        <taxon>Acanthomorphata</taxon>
        <taxon>Ovalentaria</taxon>
        <taxon>Atherinomorphae</taxon>
        <taxon>Cyprinodontiformes</taxon>
        <taxon>Fundulidae</taxon>
        <taxon>Fundulus</taxon>
    </lineage>
</organism>
<dbReference type="Gene3D" id="4.10.51.10">
    <property type="entry name" value="Cytochrome C Oxidase, chain K"/>
    <property type="match status" value="1"/>
</dbReference>
<evidence type="ECO:0000256" key="9">
    <source>
        <dbReference type="ARBA" id="ARBA00023136"/>
    </source>
</evidence>
<dbReference type="Pfam" id="PF05392">
    <property type="entry name" value="COX7B"/>
    <property type="match status" value="1"/>
</dbReference>
<evidence type="ECO:0000256" key="6">
    <source>
        <dbReference type="ARBA" id="ARBA00022946"/>
    </source>
</evidence>
<dbReference type="SUPFAM" id="SSF81423">
    <property type="entry name" value="Mitochondrial cytochrome c oxidase subunit VIIb"/>
    <property type="match status" value="1"/>
</dbReference>
<comment type="subcellular location">
    <subcellularLocation>
        <location evidence="1">Mitochondrion inner membrane</location>
        <topology evidence="1">Single-pass membrane protein</topology>
    </subcellularLocation>
</comment>
<evidence type="ECO:0000256" key="2">
    <source>
        <dbReference type="ARBA" id="ARBA00004673"/>
    </source>
</evidence>
<dbReference type="GeneTree" id="ENSGT00940000169781"/>